<dbReference type="Proteomes" id="UP000676336">
    <property type="component" value="Unassembled WGS sequence"/>
</dbReference>
<dbReference type="PANTHER" id="PTHR24121">
    <property type="entry name" value="NO MECHANORECEPTOR POTENTIAL C, ISOFORM D-RELATED"/>
    <property type="match status" value="1"/>
</dbReference>
<evidence type="ECO:0000313" key="2">
    <source>
        <dbReference type="EMBL" id="CAF3910115.1"/>
    </source>
</evidence>
<evidence type="ECO:0000313" key="5">
    <source>
        <dbReference type="Proteomes" id="UP000676336"/>
    </source>
</evidence>
<dbReference type="SMART" id="SM00248">
    <property type="entry name" value="ANK"/>
    <property type="match status" value="4"/>
</dbReference>
<dbReference type="PROSITE" id="PS50088">
    <property type="entry name" value="ANK_REPEAT"/>
    <property type="match status" value="1"/>
</dbReference>
<keyword evidence="1" id="KW-0040">ANK repeat</keyword>
<dbReference type="InterPro" id="IPR036770">
    <property type="entry name" value="Ankyrin_rpt-contain_sf"/>
</dbReference>
<accession>A0A8S2LZV9</accession>
<proteinExistence type="predicted"/>
<evidence type="ECO:0000313" key="3">
    <source>
        <dbReference type="EMBL" id="CAF3928675.1"/>
    </source>
</evidence>
<dbReference type="Gene3D" id="1.25.40.20">
    <property type="entry name" value="Ankyrin repeat-containing domain"/>
    <property type="match status" value="1"/>
</dbReference>
<protein>
    <submittedName>
        <fullName evidence="3">Uncharacterized protein</fullName>
    </submittedName>
</protein>
<dbReference type="Proteomes" id="UP000681967">
    <property type="component" value="Unassembled WGS sequence"/>
</dbReference>
<name>A0A8S2LZV9_9BILA</name>
<dbReference type="PANTHER" id="PTHR24121:SF21">
    <property type="entry name" value="ANKYRIN REPEAT FAMILY PROTEIN"/>
    <property type="match status" value="1"/>
</dbReference>
<comment type="caution">
    <text evidence="3">The sequence shown here is derived from an EMBL/GenBank/DDBJ whole genome shotgun (WGS) entry which is preliminary data.</text>
</comment>
<dbReference type="EMBL" id="CAJOBJ010002080">
    <property type="protein sequence ID" value="CAF3910115.1"/>
    <property type="molecule type" value="Genomic_DNA"/>
</dbReference>
<evidence type="ECO:0000313" key="4">
    <source>
        <dbReference type="EMBL" id="CAF3932147.1"/>
    </source>
</evidence>
<evidence type="ECO:0000256" key="1">
    <source>
        <dbReference type="PROSITE-ProRule" id="PRU00023"/>
    </source>
</evidence>
<dbReference type="AlphaFoldDB" id="A0A8S2LZV9"/>
<reference evidence="3" key="1">
    <citation type="submission" date="2021-02" db="EMBL/GenBank/DDBJ databases">
        <authorList>
            <person name="Nowell W R."/>
        </authorList>
    </citation>
    <scope>NUCLEOTIDE SEQUENCE</scope>
</reference>
<sequence length="763" mass="87495">MWSYIYAPPKWRLAIKKMSTVPDGQMIDDIFSSFPLSPTPSFIEAFSELNENGEVFPSNQESFSGLSDSNNETLFGYSPQSNAILSEEQPSETVIHSDRIEIIAQPCFTSKLRTLKDNEKDGRRHTLKTKTKNSPFPGPAIRVPKICSNHPVNQYYIGISLVTVFHEKSNCRYIHPYVLRDIDHTDRNDQYNNAVWYPIKQDNLDGIHCFTDLRIDKIIENELKNYGPYIHFMAIVNSNPCNDIVLNLSSGRQIVKEYNVKSMQLAFVIGIQNNINDTFPKEIVPDLTAYSEEMTDTNEKESLNENNPTDSIKKSIFPPPDCRMYKYAPRNGSTQGNEEVLIFYTKKLEENKYGNVQVTFESDTDDIHWQPPALAIDVEVKGQMVSLKTPCFPFQIDKLVPVKIILRQNERILEPLRYFYVLSLQCQTCQAKMMKYPDPFVRTISNKRAKSSRLIDGDDSETDALVPICESKTDLQQSNSILESRATLTSSNSAFPSSINTPEANYNYNEQLLNKISDATQSLFTNNDFKSILRICRSFIQKRPELLHNSISNNYADLLTKFIPIAPIDLLKKTNEFGETVLLHAIRLNRITIVKDILKRENSDKLLDDTNDRDQNIFHILAINTDSHELLDVIIDYLVKKSVDISVKFDHIDKDNHTPLQLAILNKNISITSCFLKYFNKTLCKTNDNSGDNLIHFAVRYGDLTMIKLLLDDKELIEQGNQSNLTMTPLELARSLKHNDLVDYINKIYYQYEAKENESAQND</sequence>
<dbReference type="Proteomes" id="UP000681720">
    <property type="component" value="Unassembled WGS sequence"/>
</dbReference>
<gene>
    <name evidence="4" type="ORF">BYL167_LOCUS10065</name>
    <name evidence="2" type="ORF">GIL414_LOCUS7019</name>
    <name evidence="3" type="ORF">SMN809_LOCUS8070</name>
</gene>
<dbReference type="InterPro" id="IPR002110">
    <property type="entry name" value="Ankyrin_rpt"/>
</dbReference>
<dbReference type="SUPFAM" id="SSF48403">
    <property type="entry name" value="Ankyrin repeat"/>
    <property type="match status" value="1"/>
</dbReference>
<organism evidence="3 5">
    <name type="scientific">Rotaria magnacalcarata</name>
    <dbReference type="NCBI Taxonomy" id="392030"/>
    <lineage>
        <taxon>Eukaryota</taxon>
        <taxon>Metazoa</taxon>
        <taxon>Spiralia</taxon>
        <taxon>Gnathifera</taxon>
        <taxon>Rotifera</taxon>
        <taxon>Eurotatoria</taxon>
        <taxon>Bdelloidea</taxon>
        <taxon>Philodinida</taxon>
        <taxon>Philodinidae</taxon>
        <taxon>Rotaria</taxon>
    </lineage>
</organism>
<dbReference type="EMBL" id="CAJOBH010002978">
    <property type="protein sequence ID" value="CAF3932147.1"/>
    <property type="molecule type" value="Genomic_DNA"/>
</dbReference>
<dbReference type="EMBL" id="CAJOBI010002433">
    <property type="protein sequence ID" value="CAF3928675.1"/>
    <property type="molecule type" value="Genomic_DNA"/>
</dbReference>
<feature type="repeat" description="ANK" evidence="1">
    <location>
        <begin position="690"/>
        <end position="722"/>
    </location>
</feature>